<feature type="repeat" description="PPR" evidence="2">
    <location>
        <begin position="383"/>
        <end position="417"/>
    </location>
</feature>
<dbReference type="NCBIfam" id="TIGR00756">
    <property type="entry name" value="PPR"/>
    <property type="match status" value="5"/>
</dbReference>
<organism evidence="3 4">
    <name type="scientific">Cinchona calisaya</name>
    <dbReference type="NCBI Taxonomy" id="153742"/>
    <lineage>
        <taxon>Eukaryota</taxon>
        <taxon>Viridiplantae</taxon>
        <taxon>Streptophyta</taxon>
        <taxon>Embryophyta</taxon>
        <taxon>Tracheophyta</taxon>
        <taxon>Spermatophyta</taxon>
        <taxon>Magnoliopsida</taxon>
        <taxon>eudicotyledons</taxon>
        <taxon>Gunneridae</taxon>
        <taxon>Pentapetalae</taxon>
        <taxon>asterids</taxon>
        <taxon>lamiids</taxon>
        <taxon>Gentianales</taxon>
        <taxon>Rubiaceae</taxon>
        <taxon>Cinchonoideae</taxon>
        <taxon>Cinchoneae</taxon>
        <taxon>Cinchona</taxon>
    </lineage>
</organism>
<dbReference type="InterPro" id="IPR011990">
    <property type="entry name" value="TPR-like_helical_dom_sf"/>
</dbReference>
<dbReference type="Pfam" id="PF01535">
    <property type="entry name" value="PPR"/>
    <property type="match status" value="5"/>
</dbReference>
<dbReference type="Pfam" id="PF20431">
    <property type="entry name" value="E_motif"/>
    <property type="match status" value="1"/>
</dbReference>
<comment type="caution">
    <text evidence="3">The sequence shown here is derived from an EMBL/GenBank/DDBJ whole genome shotgun (WGS) entry which is preliminary data.</text>
</comment>
<dbReference type="EMBL" id="JBJUIK010000006">
    <property type="protein sequence ID" value="KAL3525732.1"/>
    <property type="molecule type" value="Genomic_DNA"/>
</dbReference>
<sequence>MRSSSAEAACIATLLVQKCGSTTSIRKARQLHALLLTSSTTLLKYQSPYTLNNIVSMYGRCGSLKDSQLVFDKIPQRNIVSYNALSSAYSRSSKHASLAFQLVNRLIYENLRPNGSTFTSLLQASSSLKDVMLGSLLHGQCIKFGFMNHVRVQTSLLGLYANCGVLELAENVFGYMVDKDAMAWNSIIFGYLQNGKVVEGLQIFRTMIQSGARPDRFTYSMVLNACGRLRDYDTGKLAHAHCVVLGACLDLPAHNALLDMYCSCGDTDTAITVFRRINNPDSVSWNTIIAGYSENGDGRKAMDMFVQLGRVFRIKPDEYTYAAVISATGAFPASNYGKPLHAQVEKAGLERSVYVGSTLISMYFSNAETEYARKIFSSVLEKDVVLWTDMVAGFSRIGDGETAMKFFRGMSQEGHKIDSYALSSAVSACADLAILRQGQMTHNLAVKMGYDTEMTVCGSLIDMYAKVGDIQAAELIFSDVIMPDLKCWNSLLGGFSHHGKAEDAFKVFDCILKQGLKPDQVTFISVLSACSHCGLVERGKFFWNYMKERGLKPGPKHYACMISLLSRAELLEEAEELIIESPFADDYLELWRTLLSSCVMNRNLRIGTHAAEHVLSMDAGDTATNVLLAKLYAADGRWDDVAQTRRKIRKQMLEKDPGLSWTEIMNDIHVFSSGDHSHPLNDEMRLEIHRLIKHSMHSEKNEIWNI</sequence>
<evidence type="ECO:0000313" key="4">
    <source>
        <dbReference type="Proteomes" id="UP001630127"/>
    </source>
</evidence>
<name>A0ABD3A1Y8_9GENT</name>
<reference evidence="3 4" key="1">
    <citation type="submission" date="2024-11" db="EMBL/GenBank/DDBJ databases">
        <title>A near-complete genome assembly of Cinchona calisaya.</title>
        <authorList>
            <person name="Lian D.C."/>
            <person name="Zhao X.W."/>
            <person name="Wei L."/>
        </authorList>
    </citation>
    <scope>NUCLEOTIDE SEQUENCE [LARGE SCALE GENOMIC DNA]</scope>
    <source>
        <tissue evidence="3">Nenye</tissue>
    </source>
</reference>
<evidence type="ECO:0000256" key="1">
    <source>
        <dbReference type="ARBA" id="ARBA00022737"/>
    </source>
</evidence>
<evidence type="ECO:0000313" key="3">
    <source>
        <dbReference type="EMBL" id="KAL3525732.1"/>
    </source>
</evidence>
<dbReference type="FunFam" id="1.25.40.10:FF:000694">
    <property type="entry name" value="Pentatricopeptide repeat-containing protein At3g50420"/>
    <property type="match status" value="1"/>
</dbReference>
<dbReference type="PROSITE" id="PS51375">
    <property type="entry name" value="PPR"/>
    <property type="match status" value="6"/>
</dbReference>
<dbReference type="InterPro" id="IPR046960">
    <property type="entry name" value="PPR_At4g14850-like_plant"/>
</dbReference>
<dbReference type="PANTHER" id="PTHR24015">
    <property type="entry name" value="OS07G0578800 PROTEIN-RELATED"/>
    <property type="match status" value="1"/>
</dbReference>
<dbReference type="FunFam" id="1.25.40.10:FF:000090">
    <property type="entry name" value="Pentatricopeptide repeat-containing protein, chloroplastic"/>
    <property type="match status" value="1"/>
</dbReference>
<feature type="repeat" description="PPR" evidence="2">
    <location>
        <begin position="281"/>
        <end position="316"/>
    </location>
</feature>
<feature type="repeat" description="PPR" evidence="2">
    <location>
        <begin position="484"/>
        <end position="518"/>
    </location>
</feature>
<feature type="repeat" description="PPR" evidence="2">
    <location>
        <begin position="519"/>
        <end position="553"/>
    </location>
</feature>
<feature type="repeat" description="PPR" evidence="2">
    <location>
        <begin position="78"/>
        <end position="113"/>
    </location>
</feature>
<dbReference type="InterPro" id="IPR002885">
    <property type="entry name" value="PPR_rpt"/>
</dbReference>
<protein>
    <recommendedName>
        <fullName evidence="5">Pentatricopeptide repeat-containing protein</fullName>
    </recommendedName>
</protein>
<keyword evidence="1" id="KW-0677">Repeat</keyword>
<evidence type="ECO:0000256" key="2">
    <source>
        <dbReference type="PROSITE-ProRule" id="PRU00708"/>
    </source>
</evidence>
<dbReference type="Pfam" id="PF13041">
    <property type="entry name" value="PPR_2"/>
    <property type="match status" value="3"/>
</dbReference>
<keyword evidence="4" id="KW-1185">Reference proteome</keyword>
<dbReference type="PANTHER" id="PTHR24015:SF2017">
    <property type="entry name" value="PENTATRICOPEPTIDE REPEAT-CONTAINING PROTEIN"/>
    <property type="match status" value="1"/>
</dbReference>
<dbReference type="InterPro" id="IPR046848">
    <property type="entry name" value="E_motif"/>
</dbReference>
<evidence type="ECO:0008006" key="5">
    <source>
        <dbReference type="Google" id="ProtNLM"/>
    </source>
</evidence>
<dbReference type="FunFam" id="1.25.40.10:FF:000343">
    <property type="entry name" value="Pentatricopeptide repeat-containing protein At3g58590"/>
    <property type="match status" value="1"/>
</dbReference>
<proteinExistence type="predicted"/>
<feature type="repeat" description="PPR" evidence="2">
    <location>
        <begin position="180"/>
        <end position="214"/>
    </location>
</feature>
<dbReference type="Proteomes" id="UP001630127">
    <property type="component" value="Unassembled WGS sequence"/>
</dbReference>
<gene>
    <name evidence="3" type="ORF">ACH5RR_014104</name>
</gene>
<accession>A0ABD3A1Y8</accession>
<dbReference type="AlphaFoldDB" id="A0ABD3A1Y8"/>
<dbReference type="Gene3D" id="1.25.40.10">
    <property type="entry name" value="Tetratricopeptide repeat domain"/>
    <property type="match status" value="5"/>
</dbReference>